<dbReference type="InterPro" id="IPR037219">
    <property type="entry name" value="Peptidase_M41-like"/>
</dbReference>
<name>A0A4V5NX85_9SPHI</name>
<organism evidence="1 2">
    <name type="scientific">Pedobacter cryophilus</name>
    <dbReference type="NCBI Taxonomy" id="2571271"/>
    <lineage>
        <taxon>Bacteria</taxon>
        <taxon>Pseudomonadati</taxon>
        <taxon>Bacteroidota</taxon>
        <taxon>Sphingobacteriia</taxon>
        <taxon>Sphingobacteriales</taxon>
        <taxon>Sphingobacteriaceae</taxon>
        <taxon>Pedobacter</taxon>
    </lineage>
</organism>
<dbReference type="OrthoDB" id="1427250at2"/>
<evidence type="ECO:0000313" key="1">
    <source>
        <dbReference type="EMBL" id="TKB96960.1"/>
    </source>
</evidence>
<dbReference type="RefSeq" id="WP_136826925.1">
    <property type="nucleotide sequence ID" value="NZ_SWBP01000004.1"/>
</dbReference>
<gene>
    <name evidence="1" type="ORF">FA046_12890</name>
</gene>
<keyword evidence="2" id="KW-1185">Reference proteome</keyword>
<dbReference type="EMBL" id="SWBP01000004">
    <property type="protein sequence ID" value="TKB96960.1"/>
    <property type="molecule type" value="Genomic_DNA"/>
</dbReference>
<evidence type="ECO:0000313" key="2">
    <source>
        <dbReference type="Proteomes" id="UP000308181"/>
    </source>
</evidence>
<reference evidence="1 2" key="1">
    <citation type="submission" date="2019-04" db="EMBL/GenBank/DDBJ databases">
        <title>Pedobacter sp. AR-3-17 sp. nov., isolated from Arctic soil.</title>
        <authorList>
            <person name="Dahal R.H."/>
            <person name="Kim D.-U."/>
        </authorList>
    </citation>
    <scope>NUCLEOTIDE SEQUENCE [LARGE SCALE GENOMIC DNA]</scope>
    <source>
        <strain evidence="1 2">AR-3-17</strain>
    </source>
</reference>
<comment type="caution">
    <text evidence="1">The sequence shown here is derived from an EMBL/GenBank/DDBJ whole genome shotgun (WGS) entry which is preliminary data.</text>
</comment>
<dbReference type="GO" id="GO:0006508">
    <property type="term" value="P:proteolysis"/>
    <property type="evidence" value="ECO:0007669"/>
    <property type="project" value="InterPro"/>
</dbReference>
<protein>
    <recommendedName>
        <fullName evidence="3">Peptidase M41 domain-containing protein</fullName>
    </recommendedName>
</protein>
<dbReference type="GO" id="GO:0004176">
    <property type="term" value="F:ATP-dependent peptidase activity"/>
    <property type="evidence" value="ECO:0007669"/>
    <property type="project" value="InterPro"/>
</dbReference>
<dbReference type="Gene3D" id="1.20.58.760">
    <property type="entry name" value="Peptidase M41"/>
    <property type="match status" value="1"/>
</dbReference>
<sequence length="214" mass="23760">MNILKKIFSILAPGNKLKMESNQEEQNAYHESGHILMAYLSGFTCENVTLLQDGSGNAFTKFNYGNYNINILIAAIVTFNEDSEMYNSLPANLKSQTQLAAIKIGGTLLGGSVAEHLFKSGSDFKGQLEIEISGPDLTRVLSINSLLSSLNSKTHDINYIANELERIALIFQQENVWNSIEMLSKEILLSPTKSLSQKQIEESLNTTGYLEYIK</sequence>
<dbReference type="SUPFAM" id="SSF140990">
    <property type="entry name" value="FtsH protease domain-like"/>
    <property type="match status" value="1"/>
</dbReference>
<evidence type="ECO:0008006" key="3">
    <source>
        <dbReference type="Google" id="ProtNLM"/>
    </source>
</evidence>
<dbReference type="AlphaFoldDB" id="A0A4V5NX85"/>
<dbReference type="GO" id="GO:0005524">
    <property type="term" value="F:ATP binding"/>
    <property type="evidence" value="ECO:0007669"/>
    <property type="project" value="InterPro"/>
</dbReference>
<dbReference type="Proteomes" id="UP000308181">
    <property type="component" value="Unassembled WGS sequence"/>
</dbReference>
<dbReference type="GO" id="GO:0004222">
    <property type="term" value="F:metalloendopeptidase activity"/>
    <property type="evidence" value="ECO:0007669"/>
    <property type="project" value="InterPro"/>
</dbReference>
<proteinExistence type="predicted"/>
<accession>A0A4V5NX85</accession>